<accession>A0ABZ0RKD2</accession>
<gene>
    <name evidence="3" type="ORF">SH580_19250</name>
</gene>
<dbReference type="PANTHER" id="PTHR12654">
    <property type="entry name" value="BILE ACID BETA-GLUCOSIDASE-RELATED"/>
    <property type="match status" value="1"/>
</dbReference>
<sequence length="1024" mass="114425">MMPETNELSLEYLSLVPQDKGLSPEQIAKLMERGHAESYTGDALQNIGMPVGGLCCGTVYLSGDGRLWLWDIFNKSKIGIVPEGATWMDKKLMPTNGSAYVCPPQAKDYREFEQRFEITIKTSEGIHHRTLDSDPQTGFSHVEFCGQYPIGTVEFSDPNCPVAVTLKAYSPFIPLNVADSSLPATILQYSVRNHSDVAVEVSVHGFLENAVMHDSAEGLLQRDLRTAVEEGMTYLHCTGEVRQPPMSTGRPDILFSDWSGETYEECGWSVEGEAFGQGPIYKDQAPIHHGDMGGDSDRVLNTSATSPGSTMHEHDLAKGKLTSRAFRIERAFVNTWISGGNYPGEIAVNVVIDNEVVSTITGVDNNRLLPRSMDVSAYMGREAILEVVDDSALGWGWIGLGRIWFSDEIVPSERIDNRPDYGDMGLALLGAPADFIAEDQQGHADDRLIGSLGRRLVLQADEEQGVDFVVSWFFPNIRNILEGGLRHYASRFSDAREVARYVGDHFKRLSKETMLWRDTWYHSTLPHWFLNRTFANTSVLATTTCHLFDDDRFWAWEGVGCCAGTCAHVWHYAQAPARLFPEIERNHREHIDFDLSLLANGVLLNRSEFRNERDHGDEYFVIDGQAGRILGVYREHQMSKDAAFLIRVWPNVKRAMRYIMERDEHRDGILKGPMHNTLDADWYGVVPWFCGLYHAALRACEAMAHIVEDEAFAIECRAILDLVAAQLDAKCWNNEYGYYVQLPDHQHPGEVGVYDGCHIDQVFGESWAWQVGLQGVMSRDKVKQALRSLWQYNFVPDVGPYREMNPRGRWYAVAGDGGLLMATHPYGNSYKVAEGKDATVGYFNECMSGFEHEVASHMIWEGMVGEGLAITKAIHDRYSGHKRNPYNEIECSDHYARSMASYGSFIAACGFTHNNPAGSIAFAPRIHPENFKAAFTAAEGWGTFTQVLEADRLLASIKLVWGNLSCRTLGLTWPCAASEPMTPKLQVEGFTGKVSVRKSGAELVIEFSDTVSLSAGGELKLTIY</sequence>
<dbReference type="RefSeq" id="WP_319832437.1">
    <property type="nucleotide sequence ID" value="NZ_CP138858.1"/>
</dbReference>
<name>A0ABZ0RKD2_9BACT</name>
<dbReference type="InterPro" id="IPR008928">
    <property type="entry name" value="6-hairpin_glycosidase_sf"/>
</dbReference>
<feature type="domain" description="Glycosyl-hydrolase family 116 N-terminal" evidence="2">
    <location>
        <begin position="48"/>
        <end position="215"/>
    </location>
</feature>
<protein>
    <submittedName>
        <fullName evidence="3">GH116 family glycosyl hydrolase</fullName>
    </submittedName>
</protein>
<evidence type="ECO:0000313" key="4">
    <source>
        <dbReference type="Proteomes" id="UP001324993"/>
    </source>
</evidence>
<dbReference type="Pfam" id="PF12215">
    <property type="entry name" value="Glyco_hydr_116N"/>
    <property type="match status" value="1"/>
</dbReference>
<feature type="domain" description="Glycosyl-hydrolase family 116 catalytic region" evidence="1">
    <location>
        <begin position="623"/>
        <end position="902"/>
    </location>
</feature>
<organism evidence="3 4">
    <name type="scientific">Coraliomargarita algicola</name>
    <dbReference type="NCBI Taxonomy" id="3092156"/>
    <lineage>
        <taxon>Bacteria</taxon>
        <taxon>Pseudomonadati</taxon>
        <taxon>Verrucomicrobiota</taxon>
        <taxon>Opitutia</taxon>
        <taxon>Puniceicoccales</taxon>
        <taxon>Coraliomargaritaceae</taxon>
        <taxon>Coraliomargarita</taxon>
    </lineage>
</organism>
<dbReference type="Pfam" id="PF04685">
    <property type="entry name" value="DUF608"/>
    <property type="match status" value="1"/>
</dbReference>
<keyword evidence="3" id="KW-0378">Hydrolase</keyword>
<proteinExistence type="predicted"/>
<evidence type="ECO:0000313" key="3">
    <source>
        <dbReference type="EMBL" id="WPJ95558.1"/>
    </source>
</evidence>
<dbReference type="GO" id="GO:0016787">
    <property type="term" value="F:hydrolase activity"/>
    <property type="evidence" value="ECO:0007669"/>
    <property type="project" value="UniProtKB-KW"/>
</dbReference>
<keyword evidence="4" id="KW-1185">Reference proteome</keyword>
<dbReference type="SUPFAM" id="SSF48208">
    <property type="entry name" value="Six-hairpin glycosidases"/>
    <property type="match status" value="1"/>
</dbReference>
<dbReference type="Proteomes" id="UP001324993">
    <property type="component" value="Chromosome"/>
</dbReference>
<dbReference type="EMBL" id="CP138858">
    <property type="protein sequence ID" value="WPJ95558.1"/>
    <property type="molecule type" value="Genomic_DNA"/>
</dbReference>
<dbReference type="InterPro" id="IPR024462">
    <property type="entry name" value="GH116_N"/>
</dbReference>
<dbReference type="InterPro" id="IPR052566">
    <property type="entry name" value="Non-lysos_glucosylceramidase"/>
</dbReference>
<evidence type="ECO:0000259" key="2">
    <source>
        <dbReference type="Pfam" id="PF12215"/>
    </source>
</evidence>
<dbReference type="InterPro" id="IPR006775">
    <property type="entry name" value="GH116_catalytic"/>
</dbReference>
<dbReference type="PANTHER" id="PTHR12654:SF0">
    <property type="entry name" value="NON-LYSOSOMAL GLUCOSYLCERAMIDASE"/>
    <property type="match status" value="1"/>
</dbReference>
<dbReference type="InterPro" id="IPR012341">
    <property type="entry name" value="6hp_glycosidase-like_sf"/>
</dbReference>
<dbReference type="Gene3D" id="1.50.10.10">
    <property type="match status" value="1"/>
</dbReference>
<evidence type="ECO:0000259" key="1">
    <source>
        <dbReference type="Pfam" id="PF04685"/>
    </source>
</evidence>
<reference evidence="3 4" key="1">
    <citation type="submission" date="2023-11" db="EMBL/GenBank/DDBJ databases">
        <title>Coraliomargarita sp. nov., isolated from marine algae.</title>
        <authorList>
            <person name="Lee J.K."/>
            <person name="Baek J.H."/>
            <person name="Kim J.M."/>
            <person name="Choi D.G."/>
            <person name="Jeon C.O."/>
        </authorList>
    </citation>
    <scope>NUCLEOTIDE SEQUENCE [LARGE SCALE GENOMIC DNA]</scope>
    <source>
        <strain evidence="3 4">J2-16</strain>
    </source>
</reference>